<dbReference type="EMBL" id="NMUL01000067">
    <property type="protein sequence ID" value="OXM60004.1"/>
    <property type="molecule type" value="Genomic_DNA"/>
</dbReference>
<dbReference type="InterPro" id="IPR050660">
    <property type="entry name" value="NEK_Ser/Thr_kinase"/>
</dbReference>
<comment type="caution">
    <text evidence="10">The sequence shown here is derived from an EMBL/GenBank/DDBJ whole genome shotgun (WGS) entry which is preliminary data.</text>
</comment>
<dbReference type="AlphaFoldDB" id="A0A229SMI6"/>
<proteinExistence type="predicted"/>
<dbReference type="PROSITE" id="PS00108">
    <property type="entry name" value="PROTEIN_KINASE_ST"/>
    <property type="match status" value="1"/>
</dbReference>
<dbReference type="EC" id="2.7.11.1" evidence="1"/>
<dbReference type="Proteomes" id="UP000215199">
    <property type="component" value="Unassembled WGS sequence"/>
</dbReference>
<protein>
    <recommendedName>
        <fullName evidence="1">non-specific serine/threonine protein kinase</fullName>
        <ecNumber evidence="1">2.7.11.1</ecNumber>
    </recommendedName>
</protein>
<evidence type="ECO:0000256" key="8">
    <source>
        <dbReference type="ARBA" id="ARBA00048679"/>
    </source>
</evidence>
<feature type="domain" description="Protein kinase" evidence="9">
    <location>
        <begin position="13"/>
        <end position="281"/>
    </location>
</feature>
<name>A0A229SMI6_9PSEU</name>
<dbReference type="PANTHER" id="PTHR43671">
    <property type="entry name" value="SERINE/THREONINE-PROTEIN KINASE NEK"/>
    <property type="match status" value="1"/>
</dbReference>
<comment type="catalytic activity">
    <reaction evidence="7">
        <text>L-threonyl-[protein] + ATP = O-phospho-L-threonyl-[protein] + ADP + H(+)</text>
        <dbReference type="Rhea" id="RHEA:46608"/>
        <dbReference type="Rhea" id="RHEA-COMP:11060"/>
        <dbReference type="Rhea" id="RHEA-COMP:11605"/>
        <dbReference type="ChEBI" id="CHEBI:15378"/>
        <dbReference type="ChEBI" id="CHEBI:30013"/>
        <dbReference type="ChEBI" id="CHEBI:30616"/>
        <dbReference type="ChEBI" id="CHEBI:61977"/>
        <dbReference type="ChEBI" id="CHEBI:456216"/>
        <dbReference type="EC" id="2.7.11.1"/>
    </reaction>
</comment>
<evidence type="ECO:0000256" key="3">
    <source>
        <dbReference type="ARBA" id="ARBA00022679"/>
    </source>
</evidence>
<dbReference type="PANTHER" id="PTHR43671:SF98">
    <property type="entry name" value="SERINE_THREONINE-PROTEIN KINASE NEK11"/>
    <property type="match status" value="1"/>
</dbReference>
<dbReference type="CDD" id="cd14014">
    <property type="entry name" value="STKc_PknB_like"/>
    <property type="match status" value="1"/>
</dbReference>
<evidence type="ECO:0000313" key="11">
    <source>
        <dbReference type="Proteomes" id="UP000215199"/>
    </source>
</evidence>
<evidence type="ECO:0000256" key="5">
    <source>
        <dbReference type="ARBA" id="ARBA00022777"/>
    </source>
</evidence>
<dbReference type="RefSeq" id="WP_093953670.1">
    <property type="nucleotide sequence ID" value="NZ_NMUL01000067.1"/>
</dbReference>
<dbReference type="InterPro" id="IPR008271">
    <property type="entry name" value="Ser/Thr_kinase_AS"/>
</dbReference>
<evidence type="ECO:0000259" key="9">
    <source>
        <dbReference type="PROSITE" id="PS50011"/>
    </source>
</evidence>
<dbReference type="GO" id="GO:0004674">
    <property type="term" value="F:protein serine/threonine kinase activity"/>
    <property type="evidence" value="ECO:0007669"/>
    <property type="project" value="UniProtKB-KW"/>
</dbReference>
<evidence type="ECO:0000256" key="2">
    <source>
        <dbReference type="ARBA" id="ARBA00022527"/>
    </source>
</evidence>
<dbReference type="Gene3D" id="1.10.510.10">
    <property type="entry name" value="Transferase(Phosphotransferase) domain 1"/>
    <property type="match status" value="1"/>
</dbReference>
<dbReference type="InterPro" id="IPR011009">
    <property type="entry name" value="Kinase-like_dom_sf"/>
</dbReference>
<dbReference type="OrthoDB" id="9762169at2"/>
<sequence>MPIVGDLLQRPTYEILQTIGEGNVGICRLARHDIFDRDVVQKTISLLSVPDGVAREPHLLKEARHKHLIEVWDAQWEPDPQFRGLDAVTFICDYYPGGSVYDALMDGHRFGLADAMRICGQVLDALEYLHQDRAYVHRDVKPGNVLLDQSRENAVIADLGSAGKIDPRTGTAPDYGGTPLYLAPEAKSTGHVTLRSDLYSIGVTTIEMLAGRFPYEQIQFSEVDARLAAGKRAMTDRWYTFPPHVPPNVRKFVSSLVRVEPARRPDTARSALRKLNGLQYVDWRRVSGTELLGEWVGTWPPTKIPARRRHYRVQAIEVARGRHAGRVQVTAEWQKPGSPWRSIRRLSSYTDAGDAKALTEFFRQVESLAQAAPA</sequence>
<keyword evidence="11" id="KW-1185">Reference proteome</keyword>
<dbReference type="GO" id="GO:0005524">
    <property type="term" value="F:ATP binding"/>
    <property type="evidence" value="ECO:0007669"/>
    <property type="project" value="UniProtKB-KW"/>
</dbReference>
<dbReference type="SMART" id="SM00220">
    <property type="entry name" value="S_TKc"/>
    <property type="match status" value="1"/>
</dbReference>
<keyword evidence="5 10" id="KW-0418">Kinase</keyword>
<dbReference type="InterPro" id="IPR000719">
    <property type="entry name" value="Prot_kinase_dom"/>
</dbReference>
<keyword evidence="4" id="KW-0547">Nucleotide-binding</keyword>
<evidence type="ECO:0000256" key="7">
    <source>
        <dbReference type="ARBA" id="ARBA00047899"/>
    </source>
</evidence>
<evidence type="ECO:0000256" key="4">
    <source>
        <dbReference type="ARBA" id="ARBA00022741"/>
    </source>
</evidence>
<gene>
    <name evidence="10" type="ORF">CF165_44720</name>
</gene>
<dbReference type="PROSITE" id="PS50011">
    <property type="entry name" value="PROTEIN_KINASE_DOM"/>
    <property type="match status" value="1"/>
</dbReference>
<comment type="catalytic activity">
    <reaction evidence="8">
        <text>L-seryl-[protein] + ATP = O-phospho-L-seryl-[protein] + ADP + H(+)</text>
        <dbReference type="Rhea" id="RHEA:17989"/>
        <dbReference type="Rhea" id="RHEA-COMP:9863"/>
        <dbReference type="Rhea" id="RHEA-COMP:11604"/>
        <dbReference type="ChEBI" id="CHEBI:15378"/>
        <dbReference type="ChEBI" id="CHEBI:29999"/>
        <dbReference type="ChEBI" id="CHEBI:30616"/>
        <dbReference type="ChEBI" id="CHEBI:83421"/>
        <dbReference type="ChEBI" id="CHEBI:456216"/>
        <dbReference type="EC" id="2.7.11.1"/>
    </reaction>
</comment>
<accession>A0A229SMI6</accession>
<keyword evidence="6" id="KW-0067">ATP-binding</keyword>
<keyword evidence="2 10" id="KW-0723">Serine/threonine-protein kinase</keyword>
<dbReference type="Gene3D" id="3.30.200.20">
    <property type="entry name" value="Phosphorylase Kinase, domain 1"/>
    <property type="match status" value="1"/>
</dbReference>
<keyword evidence="3" id="KW-0808">Transferase</keyword>
<evidence type="ECO:0000256" key="6">
    <source>
        <dbReference type="ARBA" id="ARBA00022840"/>
    </source>
</evidence>
<evidence type="ECO:0000256" key="1">
    <source>
        <dbReference type="ARBA" id="ARBA00012513"/>
    </source>
</evidence>
<evidence type="ECO:0000313" key="10">
    <source>
        <dbReference type="EMBL" id="OXM60004.1"/>
    </source>
</evidence>
<dbReference type="Pfam" id="PF00069">
    <property type="entry name" value="Pkinase"/>
    <property type="match status" value="1"/>
</dbReference>
<organism evidence="10 11">
    <name type="scientific">Amycolatopsis vastitatis</name>
    <dbReference type="NCBI Taxonomy" id="1905142"/>
    <lineage>
        <taxon>Bacteria</taxon>
        <taxon>Bacillati</taxon>
        <taxon>Actinomycetota</taxon>
        <taxon>Actinomycetes</taxon>
        <taxon>Pseudonocardiales</taxon>
        <taxon>Pseudonocardiaceae</taxon>
        <taxon>Amycolatopsis</taxon>
    </lineage>
</organism>
<dbReference type="SUPFAM" id="SSF56112">
    <property type="entry name" value="Protein kinase-like (PK-like)"/>
    <property type="match status" value="1"/>
</dbReference>
<reference evidence="11" key="1">
    <citation type="submission" date="2017-07" db="EMBL/GenBank/DDBJ databases">
        <title>Comparative genome mining reveals phylogenetic distribution patterns of secondary metabolites in Amycolatopsis.</title>
        <authorList>
            <person name="Adamek M."/>
            <person name="Alanjary M."/>
            <person name="Sales-Ortells H."/>
            <person name="Goodfellow M."/>
            <person name="Bull A.T."/>
            <person name="Kalinowski J."/>
            <person name="Ziemert N."/>
        </authorList>
    </citation>
    <scope>NUCLEOTIDE SEQUENCE [LARGE SCALE GENOMIC DNA]</scope>
    <source>
        <strain evidence="11">H5</strain>
    </source>
</reference>